<comment type="caution">
    <text evidence="1">The sequence shown here is derived from an EMBL/GenBank/DDBJ whole genome shotgun (WGS) entry which is preliminary data.</text>
</comment>
<gene>
    <name evidence="1" type="ORF">S03H2_06757</name>
</gene>
<sequence>MHLFKIWSQLELLSREGIFIGKPDLIFSAFNNDEEEFFACECKLLNKTDKRGVWSSLAGKYVDEGMMRYVSGQYSGGDNGGMIGYVMDGDIVKAVKCVNDAIEKRKAKLGISGKAELRKSSIRPECQQTKETKHLTKNGRFAVHHIFLPVTSCN</sequence>
<accession>X1ERP4</accession>
<protein>
    <submittedName>
        <fullName evidence="1">Uncharacterized protein</fullName>
    </submittedName>
</protein>
<reference evidence="1" key="1">
    <citation type="journal article" date="2014" name="Front. Microbiol.">
        <title>High frequency of phylogenetically diverse reductive dehalogenase-homologous genes in deep subseafloor sedimentary metagenomes.</title>
        <authorList>
            <person name="Kawai M."/>
            <person name="Futagami T."/>
            <person name="Toyoda A."/>
            <person name="Takaki Y."/>
            <person name="Nishi S."/>
            <person name="Hori S."/>
            <person name="Arai W."/>
            <person name="Tsubouchi T."/>
            <person name="Morono Y."/>
            <person name="Uchiyama I."/>
            <person name="Ito T."/>
            <person name="Fujiyama A."/>
            <person name="Inagaki F."/>
            <person name="Takami H."/>
        </authorList>
    </citation>
    <scope>NUCLEOTIDE SEQUENCE</scope>
    <source>
        <strain evidence="1">Expedition CK06-06</strain>
    </source>
</reference>
<organism evidence="1">
    <name type="scientific">marine sediment metagenome</name>
    <dbReference type="NCBI Taxonomy" id="412755"/>
    <lineage>
        <taxon>unclassified sequences</taxon>
        <taxon>metagenomes</taxon>
        <taxon>ecological metagenomes</taxon>
    </lineage>
</organism>
<dbReference type="EMBL" id="BARU01003012">
    <property type="protein sequence ID" value="GAH19819.1"/>
    <property type="molecule type" value="Genomic_DNA"/>
</dbReference>
<proteinExistence type="predicted"/>
<dbReference type="AlphaFoldDB" id="X1ERP4"/>
<evidence type="ECO:0000313" key="1">
    <source>
        <dbReference type="EMBL" id="GAH19819.1"/>
    </source>
</evidence>
<name>X1ERP4_9ZZZZ</name>